<dbReference type="InterPro" id="IPR038670">
    <property type="entry name" value="HslJ-like_sf"/>
</dbReference>
<reference evidence="4 5" key="1">
    <citation type="submission" date="2019-08" db="EMBL/GenBank/DDBJ databases">
        <title>Ulvibacter marinistellae sp. nov., isolated from a starfish, Patiria pectinifera.</title>
        <authorList>
            <person name="Kawano K."/>
            <person name="Ushijima N."/>
            <person name="Kihara M."/>
            <person name="Itoh H."/>
        </authorList>
    </citation>
    <scope>NUCLEOTIDE SEQUENCE [LARGE SCALE GENOMIC DNA]</scope>
    <source>
        <strain evidence="4 5">KK4</strain>
    </source>
</reference>
<protein>
    <recommendedName>
        <fullName evidence="6">META domain-containing protein</fullName>
    </recommendedName>
</protein>
<dbReference type="PANTHER" id="PTHR35535">
    <property type="entry name" value="HEAT SHOCK PROTEIN HSLJ"/>
    <property type="match status" value="1"/>
</dbReference>
<organism evidence="4 5">
    <name type="scientific">Patiriisocius marinistellae</name>
    <dbReference type="NCBI Taxonomy" id="2494560"/>
    <lineage>
        <taxon>Bacteria</taxon>
        <taxon>Pseudomonadati</taxon>
        <taxon>Bacteroidota</taxon>
        <taxon>Flavobacteriia</taxon>
        <taxon>Flavobacteriales</taxon>
        <taxon>Flavobacteriaceae</taxon>
        <taxon>Patiriisocius</taxon>
    </lineage>
</organism>
<dbReference type="PROSITE" id="PS51257">
    <property type="entry name" value="PROKAR_LIPOPROTEIN"/>
    <property type="match status" value="1"/>
</dbReference>
<dbReference type="PANTHER" id="PTHR35535:SF1">
    <property type="entry name" value="HEAT SHOCK PROTEIN HSLJ"/>
    <property type="match status" value="1"/>
</dbReference>
<gene>
    <name evidence="4" type="ORF">ULMS_09250</name>
</gene>
<feature type="chain" id="PRO_5023897155" description="META domain-containing protein" evidence="1">
    <location>
        <begin position="24"/>
        <end position="226"/>
    </location>
</feature>
<dbReference type="Proteomes" id="UP000326994">
    <property type="component" value="Unassembled WGS sequence"/>
</dbReference>
<feature type="domain" description="DUF306" evidence="2">
    <location>
        <begin position="115"/>
        <end position="217"/>
    </location>
</feature>
<feature type="domain" description="DUF4377" evidence="3">
    <location>
        <begin position="28"/>
        <end position="106"/>
    </location>
</feature>
<evidence type="ECO:0000256" key="1">
    <source>
        <dbReference type="SAM" id="SignalP"/>
    </source>
</evidence>
<evidence type="ECO:0000313" key="5">
    <source>
        <dbReference type="Proteomes" id="UP000326994"/>
    </source>
</evidence>
<dbReference type="Gene3D" id="2.40.128.270">
    <property type="match status" value="1"/>
</dbReference>
<feature type="signal peptide" evidence="1">
    <location>
        <begin position="1"/>
        <end position="23"/>
    </location>
</feature>
<evidence type="ECO:0000259" key="3">
    <source>
        <dbReference type="Pfam" id="PF14302"/>
    </source>
</evidence>
<dbReference type="RefSeq" id="WP_151893338.1">
    <property type="nucleotide sequence ID" value="NZ_BKCF01000001.1"/>
</dbReference>
<keyword evidence="5" id="KW-1185">Reference proteome</keyword>
<accession>A0A5J4FSX1</accession>
<dbReference type="Pfam" id="PF14302">
    <property type="entry name" value="DUF4377"/>
    <property type="match status" value="1"/>
</dbReference>
<dbReference type="AlphaFoldDB" id="A0A5J4FSX1"/>
<dbReference type="InterPro" id="IPR053147">
    <property type="entry name" value="Hsp_HslJ-like"/>
</dbReference>
<dbReference type="InterPro" id="IPR025485">
    <property type="entry name" value="DUF4377"/>
</dbReference>
<dbReference type="OrthoDB" id="880459at2"/>
<comment type="caution">
    <text evidence="4">The sequence shown here is derived from an EMBL/GenBank/DDBJ whole genome shotgun (WGS) entry which is preliminary data.</text>
</comment>
<evidence type="ECO:0000259" key="2">
    <source>
        <dbReference type="Pfam" id="PF03724"/>
    </source>
</evidence>
<dbReference type="Pfam" id="PF03724">
    <property type="entry name" value="META"/>
    <property type="match status" value="1"/>
</dbReference>
<evidence type="ECO:0008006" key="6">
    <source>
        <dbReference type="Google" id="ProtNLM"/>
    </source>
</evidence>
<proteinExistence type="predicted"/>
<evidence type="ECO:0000313" key="4">
    <source>
        <dbReference type="EMBL" id="GEQ85417.1"/>
    </source>
</evidence>
<dbReference type="EMBL" id="BKCF01000001">
    <property type="protein sequence ID" value="GEQ85417.1"/>
    <property type="molecule type" value="Genomic_DNA"/>
</dbReference>
<name>A0A5J4FSX1_9FLAO</name>
<sequence length="226" mass="25919">MRLFKIFAISIVLVMLQSCTTYETEVMWVSGAKTTCDAGAGKMQCLKVYKGEDINNPKWENFYAGIEGFEFEEGFLKKIEVKYKPIEDAPADASSIKYIFVKELEKREDFKSMIEGDWIGSRIKNNPIHRGYKLPQIQIESNEMLVSGMGGCNNYNGEIKNLTNTNIEFGNIVSTKMACINRNVEREYFETLNTVNTYKIEENTLSFFNAEGKEVMYYVKKTTPSK</sequence>
<keyword evidence="1" id="KW-0732">Signal</keyword>
<dbReference type="InterPro" id="IPR005184">
    <property type="entry name" value="DUF306_Meta_HslJ"/>
</dbReference>